<keyword evidence="2" id="KW-0223">Dioxygenase</keyword>
<dbReference type="RefSeq" id="WP_183643030.1">
    <property type="nucleotide sequence ID" value="NZ_JACHBL010000001.1"/>
</dbReference>
<dbReference type="EMBL" id="JACHBL010000001">
    <property type="protein sequence ID" value="MBB5598798.1"/>
    <property type="molecule type" value="Genomic_DNA"/>
</dbReference>
<dbReference type="AlphaFoldDB" id="A0A7W8YC20"/>
<dbReference type="InterPro" id="IPR011986">
    <property type="entry name" value="Xdiol_dOase_LigA"/>
</dbReference>
<dbReference type="InterPro" id="IPR036622">
    <property type="entry name" value="LigA_sf"/>
</dbReference>
<dbReference type="GO" id="GO:0018579">
    <property type="term" value="F:protocatechuate 4,5-dioxygenase activity"/>
    <property type="evidence" value="ECO:0007669"/>
    <property type="project" value="UniProtKB-EC"/>
</dbReference>
<protein>
    <submittedName>
        <fullName evidence="2">Protocatechuate 4,5-dioxygenase alpha chain</fullName>
        <ecNumber evidence="2">1.13.11.8</ecNumber>
    </submittedName>
</protein>
<sequence length="118" mass="13166">MTTYTPQVEGTHVYDTGMSLRGRALNKMLYSLRLPQNRELFSADEGAYCDTYGLNEEQKSAVLERDWKKMTDIGASVFYVIKLAAIDKKSMQYLGGAFTGMSLEDFTAALRAGGRKFG</sequence>
<accession>A0A7W8YC20</accession>
<evidence type="ECO:0000313" key="2">
    <source>
        <dbReference type="EMBL" id="MBB5598798.1"/>
    </source>
</evidence>
<keyword evidence="2" id="KW-0560">Oxidoreductase</keyword>
<dbReference type="SUPFAM" id="SSF48076">
    <property type="entry name" value="LigA subunit of an aromatic-ring-opening dioxygenase LigAB"/>
    <property type="match status" value="1"/>
</dbReference>
<organism evidence="2 3">
    <name type="scientific">Neomicrococcus lactis</name>
    <dbReference type="NCBI Taxonomy" id="732241"/>
    <lineage>
        <taxon>Bacteria</taxon>
        <taxon>Bacillati</taxon>
        <taxon>Actinomycetota</taxon>
        <taxon>Actinomycetes</taxon>
        <taxon>Micrococcales</taxon>
        <taxon>Micrococcaceae</taxon>
        <taxon>Neomicrococcus</taxon>
    </lineage>
</organism>
<gene>
    <name evidence="2" type="ORF">BKA12_001878</name>
</gene>
<reference evidence="2 3" key="1">
    <citation type="submission" date="2020-08" db="EMBL/GenBank/DDBJ databases">
        <title>Sequencing the genomes of 1000 actinobacteria strains.</title>
        <authorList>
            <person name="Klenk H.-P."/>
        </authorList>
    </citation>
    <scope>NUCLEOTIDE SEQUENCE [LARGE SCALE GENOMIC DNA]</scope>
    <source>
        <strain evidence="2 3">DSM 23694</strain>
    </source>
</reference>
<name>A0A7W8YC20_9MICC</name>
<evidence type="ECO:0000313" key="3">
    <source>
        <dbReference type="Proteomes" id="UP000523863"/>
    </source>
</evidence>
<dbReference type="Proteomes" id="UP000523863">
    <property type="component" value="Unassembled WGS sequence"/>
</dbReference>
<evidence type="ECO:0000259" key="1">
    <source>
        <dbReference type="Pfam" id="PF07746"/>
    </source>
</evidence>
<feature type="domain" description="Extradiol ring-cleavage dioxygenase LigAB LigA subunit" evidence="1">
    <location>
        <begin position="25"/>
        <end position="110"/>
    </location>
</feature>
<keyword evidence="3" id="KW-1185">Reference proteome</keyword>
<dbReference type="EC" id="1.13.11.8" evidence="2"/>
<comment type="caution">
    <text evidence="2">The sequence shown here is derived from an EMBL/GenBank/DDBJ whole genome shotgun (WGS) entry which is preliminary data.</text>
</comment>
<dbReference type="Gene3D" id="1.10.700.10">
    <property type="entry name" value="Dioxygenase LigAB, LigA subunit"/>
    <property type="match status" value="1"/>
</dbReference>
<dbReference type="Pfam" id="PF07746">
    <property type="entry name" value="LigA"/>
    <property type="match status" value="1"/>
</dbReference>
<proteinExistence type="predicted"/>